<dbReference type="AlphaFoldDB" id="A0A5C3MUE6"/>
<dbReference type="STRING" id="68775.A0A5C3MUE6"/>
<keyword evidence="6" id="KW-1133">Transmembrane helix</keyword>
<dbReference type="OrthoDB" id="3055433at2759"/>
<evidence type="ECO:0000313" key="9">
    <source>
        <dbReference type="Proteomes" id="UP000308652"/>
    </source>
</evidence>
<keyword evidence="3" id="KW-0479">Metal-binding</keyword>
<organism evidence="8 9">
    <name type="scientific">Crucibulum laeve</name>
    <dbReference type="NCBI Taxonomy" id="68775"/>
    <lineage>
        <taxon>Eukaryota</taxon>
        <taxon>Fungi</taxon>
        <taxon>Dikarya</taxon>
        <taxon>Basidiomycota</taxon>
        <taxon>Agaricomycotina</taxon>
        <taxon>Agaricomycetes</taxon>
        <taxon>Agaricomycetidae</taxon>
        <taxon>Agaricales</taxon>
        <taxon>Agaricineae</taxon>
        <taxon>Nidulariaceae</taxon>
        <taxon>Crucibulum</taxon>
    </lineage>
</organism>
<evidence type="ECO:0000313" key="8">
    <source>
        <dbReference type="EMBL" id="TFK45021.1"/>
    </source>
</evidence>
<comment type="subcellular location">
    <subcellularLocation>
        <location evidence="1">Membrane</location>
        <topology evidence="1">Peripheral membrane protein</topology>
    </subcellularLocation>
</comment>
<keyword evidence="5 6" id="KW-0472">Membrane</keyword>
<dbReference type="Pfam" id="PF10601">
    <property type="entry name" value="zf-LITAF-like"/>
    <property type="match status" value="1"/>
</dbReference>
<keyword evidence="9" id="KW-1185">Reference proteome</keyword>
<sequence>MQQQPPVTPSPNSKLSQQFHTATALGILGEGSAPVDCPVCRQRNMTQVTTEIGNTTHAWAAGFCIFLCLGCIPYLITATMNVRHNCGSCGALLATWHRSGRVVVHAH</sequence>
<reference evidence="8 9" key="1">
    <citation type="journal article" date="2019" name="Nat. Ecol. Evol.">
        <title>Megaphylogeny resolves global patterns of mushroom evolution.</title>
        <authorList>
            <person name="Varga T."/>
            <person name="Krizsan K."/>
            <person name="Foldi C."/>
            <person name="Dima B."/>
            <person name="Sanchez-Garcia M."/>
            <person name="Sanchez-Ramirez S."/>
            <person name="Szollosi G.J."/>
            <person name="Szarkandi J.G."/>
            <person name="Papp V."/>
            <person name="Albert L."/>
            <person name="Andreopoulos W."/>
            <person name="Angelini C."/>
            <person name="Antonin V."/>
            <person name="Barry K.W."/>
            <person name="Bougher N.L."/>
            <person name="Buchanan P."/>
            <person name="Buyck B."/>
            <person name="Bense V."/>
            <person name="Catcheside P."/>
            <person name="Chovatia M."/>
            <person name="Cooper J."/>
            <person name="Damon W."/>
            <person name="Desjardin D."/>
            <person name="Finy P."/>
            <person name="Geml J."/>
            <person name="Haridas S."/>
            <person name="Hughes K."/>
            <person name="Justo A."/>
            <person name="Karasinski D."/>
            <person name="Kautmanova I."/>
            <person name="Kiss B."/>
            <person name="Kocsube S."/>
            <person name="Kotiranta H."/>
            <person name="LaButti K.M."/>
            <person name="Lechner B.E."/>
            <person name="Liimatainen K."/>
            <person name="Lipzen A."/>
            <person name="Lukacs Z."/>
            <person name="Mihaltcheva S."/>
            <person name="Morgado L.N."/>
            <person name="Niskanen T."/>
            <person name="Noordeloos M.E."/>
            <person name="Ohm R.A."/>
            <person name="Ortiz-Santana B."/>
            <person name="Ovrebo C."/>
            <person name="Racz N."/>
            <person name="Riley R."/>
            <person name="Savchenko A."/>
            <person name="Shiryaev A."/>
            <person name="Soop K."/>
            <person name="Spirin V."/>
            <person name="Szebenyi C."/>
            <person name="Tomsovsky M."/>
            <person name="Tulloss R.E."/>
            <person name="Uehling J."/>
            <person name="Grigoriev I.V."/>
            <person name="Vagvolgyi C."/>
            <person name="Papp T."/>
            <person name="Martin F.M."/>
            <person name="Miettinen O."/>
            <person name="Hibbett D.S."/>
            <person name="Nagy L.G."/>
        </authorList>
    </citation>
    <scope>NUCLEOTIDE SEQUENCE [LARGE SCALE GENOMIC DNA]</scope>
    <source>
        <strain evidence="8 9">CBS 166.37</strain>
    </source>
</reference>
<proteinExistence type="inferred from homology"/>
<dbReference type="EMBL" id="ML213590">
    <property type="protein sequence ID" value="TFK45021.1"/>
    <property type="molecule type" value="Genomic_DNA"/>
</dbReference>
<evidence type="ECO:0000256" key="6">
    <source>
        <dbReference type="SAM" id="Phobius"/>
    </source>
</evidence>
<dbReference type="GO" id="GO:0008270">
    <property type="term" value="F:zinc ion binding"/>
    <property type="evidence" value="ECO:0007669"/>
    <property type="project" value="TreeGrafter"/>
</dbReference>
<gene>
    <name evidence="8" type="ORF">BDQ12DRAFT_594486</name>
</gene>
<protein>
    <submittedName>
        <fullName evidence="8">LITAF-like zinc ribbon domain-containing protein</fullName>
    </submittedName>
</protein>
<dbReference type="InterPro" id="IPR006629">
    <property type="entry name" value="LITAF"/>
</dbReference>
<evidence type="ECO:0000256" key="2">
    <source>
        <dbReference type="ARBA" id="ARBA00005975"/>
    </source>
</evidence>
<keyword evidence="6" id="KW-0812">Transmembrane</keyword>
<feature type="domain" description="LITAF" evidence="7">
    <location>
        <begin position="17"/>
        <end position="98"/>
    </location>
</feature>
<dbReference type="PROSITE" id="PS51837">
    <property type="entry name" value="LITAF"/>
    <property type="match status" value="1"/>
</dbReference>
<dbReference type="GO" id="GO:0016020">
    <property type="term" value="C:membrane"/>
    <property type="evidence" value="ECO:0007669"/>
    <property type="project" value="UniProtKB-SubCell"/>
</dbReference>
<dbReference type="PANTHER" id="PTHR23292">
    <property type="entry name" value="LIPOPOLYSACCHARIDE-INDUCED TUMOR NECROSIS FACTOR-ALPHA FACTOR"/>
    <property type="match status" value="1"/>
</dbReference>
<name>A0A5C3MUE6_9AGAR</name>
<feature type="transmembrane region" description="Helical" evidence="6">
    <location>
        <begin position="58"/>
        <end position="76"/>
    </location>
</feature>
<dbReference type="SMART" id="SM00714">
    <property type="entry name" value="LITAF"/>
    <property type="match status" value="1"/>
</dbReference>
<dbReference type="InterPro" id="IPR037519">
    <property type="entry name" value="LITAF_fam"/>
</dbReference>
<evidence type="ECO:0000256" key="5">
    <source>
        <dbReference type="ARBA" id="ARBA00023136"/>
    </source>
</evidence>
<evidence type="ECO:0000256" key="4">
    <source>
        <dbReference type="ARBA" id="ARBA00022833"/>
    </source>
</evidence>
<evidence type="ECO:0000256" key="1">
    <source>
        <dbReference type="ARBA" id="ARBA00004170"/>
    </source>
</evidence>
<dbReference type="PANTHER" id="PTHR23292:SF6">
    <property type="entry name" value="FI16602P1-RELATED"/>
    <property type="match status" value="1"/>
</dbReference>
<keyword evidence="4" id="KW-0862">Zinc</keyword>
<comment type="similarity">
    <text evidence="2">Belongs to the CDIP1/LITAF family.</text>
</comment>
<evidence type="ECO:0000256" key="3">
    <source>
        <dbReference type="ARBA" id="ARBA00022723"/>
    </source>
</evidence>
<dbReference type="Proteomes" id="UP000308652">
    <property type="component" value="Unassembled WGS sequence"/>
</dbReference>
<accession>A0A5C3MUE6</accession>
<evidence type="ECO:0000259" key="7">
    <source>
        <dbReference type="PROSITE" id="PS51837"/>
    </source>
</evidence>